<dbReference type="GO" id="GO:0015344">
    <property type="term" value="F:siderophore uptake transmembrane transporter activity"/>
    <property type="evidence" value="ECO:0007669"/>
    <property type="project" value="TreeGrafter"/>
</dbReference>
<dbReference type="InterPro" id="IPR036942">
    <property type="entry name" value="Beta-barrel_TonB_sf"/>
</dbReference>
<evidence type="ECO:0000313" key="11">
    <source>
        <dbReference type="Proteomes" id="UP000521199"/>
    </source>
</evidence>
<dbReference type="Gene3D" id="2.60.40.1120">
    <property type="entry name" value="Carboxypeptidase-like, regulatory domain"/>
    <property type="match status" value="1"/>
</dbReference>
<feature type="signal peptide" evidence="7">
    <location>
        <begin position="1"/>
        <end position="25"/>
    </location>
</feature>
<accession>A0A7W8G0D3</accession>
<evidence type="ECO:0000256" key="3">
    <source>
        <dbReference type="ARBA" id="ARBA00022452"/>
    </source>
</evidence>
<dbReference type="GO" id="GO:0030246">
    <property type="term" value="F:carbohydrate binding"/>
    <property type="evidence" value="ECO:0007669"/>
    <property type="project" value="InterPro"/>
</dbReference>
<gene>
    <name evidence="10" type="ORF">HNQ52_002931</name>
</gene>
<dbReference type="Gene3D" id="2.40.170.20">
    <property type="entry name" value="TonB-dependent receptor, beta-barrel domain"/>
    <property type="match status" value="1"/>
</dbReference>
<feature type="chain" id="PRO_5031473352" evidence="7">
    <location>
        <begin position="26"/>
        <end position="1096"/>
    </location>
</feature>
<evidence type="ECO:0000256" key="2">
    <source>
        <dbReference type="ARBA" id="ARBA00022448"/>
    </source>
</evidence>
<dbReference type="GO" id="GO:0044718">
    <property type="term" value="P:siderophore transmembrane transport"/>
    <property type="evidence" value="ECO:0007669"/>
    <property type="project" value="TreeGrafter"/>
</dbReference>
<protein>
    <submittedName>
        <fullName evidence="10">Outer membrane receptor for ferrienterochelin and colicin</fullName>
    </submittedName>
</protein>
<dbReference type="SUPFAM" id="SSF56935">
    <property type="entry name" value="Porins"/>
    <property type="match status" value="1"/>
</dbReference>
<evidence type="ECO:0000256" key="1">
    <source>
        <dbReference type="ARBA" id="ARBA00004571"/>
    </source>
</evidence>
<dbReference type="InterPro" id="IPR039426">
    <property type="entry name" value="TonB-dep_rcpt-like"/>
</dbReference>
<dbReference type="RefSeq" id="WP_183961908.1">
    <property type="nucleotide sequence ID" value="NZ_JACHHP010000006.1"/>
</dbReference>
<keyword evidence="3" id="KW-1134">Transmembrane beta strand</keyword>
<dbReference type="Pfam" id="PF25183">
    <property type="entry name" value="OMP_b-brl_4"/>
    <property type="match status" value="2"/>
</dbReference>
<dbReference type="AlphaFoldDB" id="A0A7W8G0D3"/>
<evidence type="ECO:0000256" key="4">
    <source>
        <dbReference type="ARBA" id="ARBA00022692"/>
    </source>
</evidence>
<evidence type="ECO:0000256" key="6">
    <source>
        <dbReference type="ARBA" id="ARBA00023237"/>
    </source>
</evidence>
<feature type="domain" description="TonB-dependent transporter Oar-like beta-barrel" evidence="9">
    <location>
        <begin position="247"/>
        <end position="333"/>
    </location>
</feature>
<comment type="caution">
    <text evidence="10">The sequence shown here is derived from an EMBL/GenBank/DDBJ whole genome shotgun (WGS) entry which is preliminary data.</text>
</comment>
<feature type="domain" description="TonB-dependent receptor plug" evidence="8">
    <location>
        <begin position="141"/>
        <end position="237"/>
    </location>
</feature>
<sequence length="1096" mass="119101">MKTKLRITRLAGALAVLLATAPAYAQQTSANLAGRITNNDGSSLAGAEVTIVHTPSGTTSRAVTDENGRYTARGLRVGGPYTVTVTKDGYRGEASENVYLLLGETADVNVDLDVAATELTSVEVVASAGGYDLFSSAKMGSGTNVSQEEIEALPSINGNIQDYIRLDPRVAFTDRASGTITAGGLNPRFNKISIDGVSASDTFGLEGNNLPTQRQPVSMEAIEAIDINLSNYDVTFSGAAGANVNAVTKSGGNEFHGSVYGYYRDGDWFGEHPLTGDEFAEFDQEETYGGTFSGPLIKDRLFFFANYEKYTRGQPTPDISNTPLNRADGDFDAADLAEVQRIAAGYGIDAGGITGDGDTQLEEKAIKLDWNISDAHRANLRYSNLEQERVRPEGSGPSTLALSSNWYTHEKSVESYVGQLFSDWSDTLSTEFKASYRDYSAVRVNPTNAPTIQVYFDDGNPDTGITNGDFIRLGTERSSGGNTLLTETWNYFGAATWALGDHDLKAGAEYSENEIYNYFLQDSFGNYSFYGLEAFEAGEYFDYDLQTAAFPGSVPAQYTNKSLGLFLQDTWYVNSNLTLNFGVRADKPTTSPDPTFNSCFASAPVATGTGPADCPNGGFGRDNSNTFSGDFIIQPRFGFNYMFDTDLPTQLRGGIGLFQGDAPQVWVSNSYQSTGLNNISYSNITDFANVPFSPDGFNQPTDALSALPGSANRNVNVMAEDFDLPSVWKANLALDVELPWQGVVASGELLLTDVKDGLFYRTLNVGPGFIGPDGRALYWDPNFVGRYPTSGSAYTATSRFGRNSYFGDVFEIANTNKGKGQQMTLSLTKPFSVDSDWSWSVGYTYTDATEVGALTSSTAGSGYGGQLGFNINDPTATTARYEIKNRFTGALNWQHNFFGDYATQIGLFYEGRSGRPYSYIFAGDANGDGRTFNDLFYVPNGDVLFGSLSSSGVFTADPLMEQRFNEFLAANPHLASHAGTYAPENGFRAGWVNTFDVRFSQELPGFFREHRSEIWLDIQNVGNLINDDWGHVIDYGFNANNAVASLQGIYNGQYVYGYRSGTEFGQASALGVPTDADRQTNGISQWSLQVGFRYRF</sequence>
<dbReference type="Pfam" id="PF07715">
    <property type="entry name" value="Plug"/>
    <property type="match status" value="1"/>
</dbReference>
<reference evidence="10 11" key="1">
    <citation type="submission" date="2020-08" db="EMBL/GenBank/DDBJ databases">
        <title>Genomic Encyclopedia of Type Strains, Phase IV (KMG-IV): sequencing the most valuable type-strain genomes for metagenomic binning, comparative biology and taxonomic classification.</title>
        <authorList>
            <person name="Goeker M."/>
        </authorList>
    </citation>
    <scope>NUCLEOTIDE SEQUENCE [LARGE SCALE GENOMIC DNA]</scope>
    <source>
        <strain evidence="10 11">DSM 24163</strain>
    </source>
</reference>
<dbReference type="InterPro" id="IPR012910">
    <property type="entry name" value="Plug_dom"/>
</dbReference>
<dbReference type="Proteomes" id="UP000521199">
    <property type="component" value="Unassembled WGS sequence"/>
</dbReference>
<dbReference type="GO" id="GO:0009279">
    <property type="term" value="C:cell outer membrane"/>
    <property type="evidence" value="ECO:0007669"/>
    <property type="project" value="UniProtKB-SubCell"/>
</dbReference>
<keyword evidence="10" id="KW-0675">Receptor</keyword>
<proteinExistence type="predicted"/>
<dbReference type="EMBL" id="JACHHP010000006">
    <property type="protein sequence ID" value="MBB5209362.1"/>
    <property type="molecule type" value="Genomic_DNA"/>
</dbReference>
<dbReference type="Pfam" id="PF13620">
    <property type="entry name" value="CarboxypepD_reg"/>
    <property type="match status" value="1"/>
</dbReference>
<feature type="domain" description="TonB-dependent transporter Oar-like beta-barrel" evidence="9">
    <location>
        <begin position="363"/>
        <end position="1025"/>
    </location>
</feature>
<comment type="subcellular location">
    <subcellularLocation>
        <location evidence="1">Cell outer membrane</location>
        <topology evidence="1">Multi-pass membrane protein</topology>
    </subcellularLocation>
</comment>
<keyword evidence="7" id="KW-0732">Signal</keyword>
<evidence type="ECO:0000259" key="9">
    <source>
        <dbReference type="Pfam" id="PF25183"/>
    </source>
</evidence>
<evidence type="ECO:0000313" key="10">
    <source>
        <dbReference type="EMBL" id="MBB5209362.1"/>
    </source>
</evidence>
<keyword evidence="6" id="KW-0998">Cell outer membrane</keyword>
<keyword evidence="5" id="KW-0472">Membrane</keyword>
<keyword evidence="4" id="KW-0812">Transmembrane</keyword>
<evidence type="ECO:0000256" key="7">
    <source>
        <dbReference type="SAM" id="SignalP"/>
    </source>
</evidence>
<keyword evidence="11" id="KW-1185">Reference proteome</keyword>
<evidence type="ECO:0000256" key="5">
    <source>
        <dbReference type="ARBA" id="ARBA00023136"/>
    </source>
</evidence>
<dbReference type="PANTHER" id="PTHR30069:SF46">
    <property type="entry name" value="OAR PROTEIN"/>
    <property type="match status" value="1"/>
</dbReference>
<dbReference type="PANTHER" id="PTHR30069">
    <property type="entry name" value="TONB-DEPENDENT OUTER MEMBRANE RECEPTOR"/>
    <property type="match status" value="1"/>
</dbReference>
<keyword evidence="2" id="KW-0813">Transport</keyword>
<name>A0A7W8G0D3_9GAMM</name>
<dbReference type="InterPro" id="IPR057601">
    <property type="entry name" value="Oar-like_b-barrel"/>
</dbReference>
<evidence type="ECO:0000259" key="8">
    <source>
        <dbReference type="Pfam" id="PF07715"/>
    </source>
</evidence>
<dbReference type="SUPFAM" id="SSF49452">
    <property type="entry name" value="Starch-binding domain-like"/>
    <property type="match status" value="1"/>
</dbReference>
<dbReference type="InterPro" id="IPR013784">
    <property type="entry name" value="Carb-bd-like_fold"/>
</dbReference>
<organism evidence="10 11">
    <name type="scientific">Chiayiivirga flava</name>
    <dbReference type="NCBI Taxonomy" id="659595"/>
    <lineage>
        <taxon>Bacteria</taxon>
        <taxon>Pseudomonadati</taxon>
        <taxon>Pseudomonadota</taxon>
        <taxon>Gammaproteobacteria</taxon>
        <taxon>Lysobacterales</taxon>
        <taxon>Lysobacteraceae</taxon>
        <taxon>Chiayiivirga</taxon>
    </lineage>
</organism>